<evidence type="ECO:0000256" key="6">
    <source>
        <dbReference type="ARBA" id="ARBA00023244"/>
    </source>
</evidence>
<protein>
    <recommendedName>
        <fullName evidence="8">Porphobilinogen deaminase</fullName>
        <shortName evidence="8">PBG</shortName>
        <ecNumber evidence="8">2.5.1.61</ecNumber>
    </recommendedName>
    <alternativeName>
        <fullName evidence="8">Hydroxymethylbilane synthase</fullName>
        <shortName evidence="8">HMBS</shortName>
    </alternativeName>
    <alternativeName>
        <fullName evidence="8">Pre-uroporphyrinogen synthase</fullName>
    </alternativeName>
</protein>
<dbReference type="PANTHER" id="PTHR11557">
    <property type="entry name" value="PORPHOBILINOGEN DEAMINASE"/>
    <property type="match status" value="1"/>
</dbReference>
<dbReference type="SUPFAM" id="SSF54782">
    <property type="entry name" value="Porphobilinogen deaminase (hydroxymethylbilane synthase), C-terminal domain"/>
    <property type="match status" value="1"/>
</dbReference>
<dbReference type="InterPro" id="IPR000860">
    <property type="entry name" value="HemC"/>
</dbReference>
<keyword evidence="13" id="KW-1185">Reference proteome</keyword>
<feature type="domain" description="Porphobilinogen deaminase C-terminal" evidence="11">
    <location>
        <begin position="227"/>
        <end position="297"/>
    </location>
</feature>
<dbReference type="Pfam" id="PF02602">
    <property type="entry name" value="HEM4"/>
    <property type="match status" value="1"/>
</dbReference>
<dbReference type="GO" id="GO:0004852">
    <property type="term" value="F:uroporphyrinogen-III synthase activity"/>
    <property type="evidence" value="ECO:0007669"/>
    <property type="project" value="InterPro"/>
</dbReference>
<comment type="subunit">
    <text evidence="4 8">Monomer.</text>
</comment>
<evidence type="ECO:0000259" key="10">
    <source>
        <dbReference type="Pfam" id="PF02602"/>
    </source>
</evidence>
<dbReference type="Proteomes" id="UP000614811">
    <property type="component" value="Unassembled WGS sequence"/>
</dbReference>
<accession>A0A918RSX8</accession>
<evidence type="ECO:0000256" key="1">
    <source>
        <dbReference type="ARBA" id="ARBA00002869"/>
    </source>
</evidence>
<gene>
    <name evidence="8" type="primary">hemC</name>
    <name evidence="12" type="ORF">GCM10008090_19450</name>
</gene>
<comment type="cofactor">
    <cofactor evidence="8">
        <name>dipyrromethane</name>
        <dbReference type="ChEBI" id="CHEBI:60342"/>
    </cofactor>
    <text evidence="8">Binds 1 dipyrromethane group covalently.</text>
</comment>
<dbReference type="SUPFAM" id="SSF53850">
    <property type="entry name" value="Periplasmic binding protein-like II"/>
    <property type="match status" value="1"/>
</dbReference>
<keyword evidence="6 8" id="KW-0627">Porphyrin biosynthesis</keyword>
<evidence type="ECO:0000259" key="11">
    <source>
        <dbReference type="Pfam" id="PF03900"/>
    </source>
</evidence>
<dbReference type="CDD" id="cd06578">
    <property type="entry name" value="HemD"/>
    <property type="match status" value="1"/>
</dbReference>
<dbReference type="Pfam" id="PF01379">
    <property type="entry name" value="Porphobil_deam"/>
    <property type="match status" value="1"/>
</dbReference>
<evidence type="ECO:0000259" key="9">
    <source>
        <dbReference type="Pfam" id="PF01379"/>
    </source>
</evidence>
<evidence type="ECO:0000313" key="12">
    <source>
        <dbReference type="EMBL" id="GHA09995.1"/>
    </source>
</evidence>
<dbReference type="PANTHER" id="PTHR11557:SF0">
    <property type="entry name" value="PORPHOBILINOGEN DEAMINASE"/>
    <property type="match status" value="1"/>
</dbReference>
<proteinExistence type="inferred from homology"/>
<dbReference type="Gene3D" id="3.40.190.10">
    <property type="entry name" value="Periplasmic binding protein-like II"/>
    <property type="match status" value="2"/>
</dbReference>
<dbReference type="EC" id="2.5.1.61" evidence="8"/>
<evidence type="ECO:0000256" key="2">
    <source>
        <dbReference type="ARBA" id="ARBA00004735"/>
    </source>
</evidence>
<dbReference type="Gene3D" id="3.30.160.40">
    <property type="entry name" value="Porphobilinogen deaminase, C-terminal domain"/>
    <property type="match status" value="1"/>
</dbReference>
<comment type="miscellaneous">
    <text evidence="8">The porphobilinogen subunits are added to the dipyrromethane group.</text>
</comment>
<comment type="pathway">
    <text evidence="2">Porphyrin-containing compound metabolism; protoporphyrin-IX biosynthesis; coproporphyrinogen-III from 5-aminolevulinate: step 2/4.</text>
</comment>
<evidence type="ECO:0000256" key="5">
    <source>
        <dbReference type="ARBA" id="ARBA00022679"/>
    </source>
</evidence>
<organism evidence="12 13">
    <name type="scientific">Arenicella chitinivorans</name>
    <dbReference type="NCBI Taxonomy" id="1329800"/>
    <lineage>
        <taxon>Bacteria</taxon>
        <taxon>Pseudomonadati</taxon>
        <taxon>Pseudomonadota</taxon>
        <taxon>Gammaproteobacteria</taxon>
        <taxon>Arenicellales</taxon>
        <taxon>Arenicellaceae</taxon>
        <taxon>Arenicella</taxon>
    </lineage>
</organism>
<dbReference type="FunFam" id="3.40.190.10:FF:000005">
    <property type="entry name" value="Porphobilinogen deaminase"/>
    <property type="match status" value="1"/>
</dbReference>
<comment type="caution">
    <text evidence="12">The sequence shown here is derived from an EMBL/GenBank/DDBJ whole genome shotgun (WGS) entry which is preliminary data.</text>
</comment>
<dbReference type="PROSITE" id="PS00533">
    <property type="entry name" value="PORPHOBILINOGEN_DEAM"/>
    <property type="match status" value="1"/>
</dbReference>
<dbReference type="NCBIfam" id="TIGR00212">
    <property type="entry name" value="hemC"/>
    <property type="match status" value="1"/>
</dbReference>
<dbReference type="InterPro" id="IPR003754">
    <property type="entry name" value="4pyrrol_synth_uPrphyn_synth"/>
</dbReference>
<feature type="modified residue" description="S-(dipyrrolylmethanemethyl)cysteine" evidence="8">
    <location>
        <position position="240"/>
    </location>
</feature>
<sequence length="563" mass="61364">MKTIRIATRNSPLAMWQANYVKEQLLQAHQELIVDIVGMTTKGDQLLDRSLVTAGGKGLFLKELEVSLLEHKTDIAVHSMKDVPVDLPKGLEISVVCERADPRDAVVSNDYQNLYALPKGARVGTASLRRVAQLRNAFPALEFVELRGNVNTRLQKLDNGDYDAIILAAAGLIRLGLTDRIRQYISPELCLPAVGQGIVGIECRSDDDTTKSLLAPLHSKQSAIFLAAERAMNAALEGGCQVPVAGYAELESGKIKLRGMVGKTDGTQVLASTQFGSNISVGGAAELGQVVANELLKQGAGEILADVYRQPMALNTITKPIVLLTRQHRFLGNTAAILHRLDYQPTHVPTLKVDEVHDLAVKRVLEQLDTFTDVIFVSRNAVEFGLPLIAQYGGMPPIARVMAVGAETAKQLYRHGIDAHFPDHGQGAEALLKVDTMQDLRGSRVLIVRGELGLDWPAEEMRKRGAEVIEAKCYRQSLPSASSKQLHEILDQRKPIEGVFVHSQQSLIHLIELAGSESDQLLSSTLVAGSNKIAQRAKEFGWTGAIEVAESPSNKHMMIAFSR</sequence>
<dbReference type="CDD" id="cd13646">
    <property type="entry name" value="PBP2_EcHMBS_like"/>
    <property type="match status" value="1"/>
</dbReference>
<dbReference type="GO" id="GO:0006782">
    <property type="term" value="P:protoporphyrinogen IX biosynthetic process"/>
    <property type="evidence" value="ECO:0007669"/>
    <property type="project" value="UniProtKB-UniRule"/>
</dbReference>
<feature type="domain" description="Porphobilinogen deaminase N-terminal" evidence="9">
    <location>
        <begin position="4"/>
        <end position="211"/>
    </location>
</feature>
<dbReference type="PRINTS" id="PR00151">
    <property type="entry name" value="PORPHBDMNASE"/>
</dbReference>
<dbReference type="InterPro" id="IPR022418">
    <property type="entry name" value="Porphobilinogen_deaminase_C"/>
</dbReference>
<evidence type="ECO:0000313" key="13">
    <source>
        <dbReference type="Proteomes" id="UP000614811"/>
    </source>
</evidence>
<reference evidence="12" key="1">
    <citation type="journal article" date="2014" name="Int. J. Syst. Evol. Microbiol.">
        <title>Complete genome sequence of Corynebacterium casei LMG S-19264T (=DSM 44701T), isolated from a smear-ripened cheese.</title>
        <authorList>
            <consortium name="US DOE Joint Genome Institute (JGI-PGF)"/>
            <person name="Walter F."/>
            <person name="Albersmeier A."/>
            <person name="Kalinowski J."/>
            <person name="Ruckert C."/>
        </authorList>
    </citation>
    <scope>NUCLEOTIDE SEQUENCE</scope>
    <source>
        <strain evidence="12">KCTC 12711</strain>
    </source>
</reference>
<evidence type="ECO:0000256" key="7">
    <source>
        <dbReference type="ARBA" id="ARBA00048169"/>
    </source>
</evidence>
<dbReference type="InterPro" id="IPR022417">
    <property type="entry name" value="Porphobilin_deaminase_N"/>
</dbReference>
<dbReference type="AlphaFoldDB" id="A0A918RSX8"/>
<name>A0A918RSX8_9GAMM</name>
<comment type="similarity">
    <text evidence="3 8">Belongs to the HMBS family.</text>
</comment>
<dbReference type="InterPro" id="IPR022419">
    <property type="entry name" value="Porphobilin_deaminase_cofac_BS"/>
</dbReference>
<dbReference type="GO" id="GO:0005737">
    <property type="term" value="C:cytoplasm"/>
    <property type="evidence" value="ECO:0007669"/>
    <property type="project" value="UniProtKB-UniRule"/>
</dbReference>
<dbReference type="InterPro" id="IPR036108">
    <property type="entry name" value="4pyrrol_syn_uPrphyn_synt_sf"/>
</dbReference>
<comment type="catalytic activity">
    <reaction evidence="7 8">
        <text>4 porphobilinogen + H2O = hydroxymethylbilane + 4 NH4(+)</text>
        <dbReference type="Rhea" id="RHEA:13185"/>
        <dbReference type="ChEBI" id="CHEBI:15377"/>
        <dbReference type="ChEBI" id="CHEBI:28938"/>
        <dbReference type="ChEBI" id="CHEBI:57845"/>
        <dbReference type="ChEBI" id="CHEBI:58126"/>
        <dbReference type="EC" id="2.5.1.61"/>
    </reaction>
</comment>
<keyword evidence="5 8" id="KW-0808">Transferase</keyword>
<evidence type="ECO:0000256" key="4">
    <source>
        <dbReference type="ARBA" id="ARBA00011245"/>
    </source>
</evidence>
<dbReference type="HAMAP" id="MF_00260">
    <property type="entry name" value="Porphobil_deam"/>
    <property type="match status" value="1"/>
</dbReference>
<dbReference type="InterPro" id="IPR036803">
    <property type="entry name" value="Porphobilinogen_deaminase_C_sf"/>
</dbReference>
<dbReference type="EMBL" id="BMXA01000003">
    <property type="protein sequence ID" value="GHA09995.1"/>
    <property type="molecule type" value="Genomic_DNA"/>
</dbReference>
<dbReference type="FunFam" id="3.40.190.10:FF:000004">
    <property type="entry name" value="Porphobilinogen deaminase"/>
    <property type="match status" value="1"/>
</dbReference>
<feature type="domain" description="Tetrapyrrole biosynthesis uroporphyrinogen III synthase" evidence="10">
    <location>
        <begin position="334"/>
        <end position="557"/>
    </location>
</feature>
<reference evidence="12" key="2">
    <citation type="submission" date="2020-09" db="EMBL/GenBank/DDBJ databases">
        <authorList>
            <person name="Sun Q."/>
            <person name="Kim S."/>
        </authorList>
    </citation>
    <scope>NUCLEOTIDE SEQUENCE</scope>
    <source>
        <strain evidence="12">KCTC 12711</strain>
    </source>
</reference>
<dbReference type="GO" id="GO:0004418">
    <property type="term" value="F:hydroxymethylbilane synthase activity"/>
    <property type="evidence" value="ECO:0007669"/>
    <property type="project" value="UniProtKB-UniRule"/>
</dbReference>
<dbReference type="Gene3D" id="3.40.50.10090">
    <property type="match status" value="2"/>
</dbReference>
<dbReference type="SUPFAM" id="SSF69618">
    <property type="entry name" value="HemD-like"/>
    <property type="match status" value="1"/>
</dbReference>
<dbReference type="Pfam" id="PF03900">
    <property type="entry name" value="Porphobil_deamC"/>
    <property type="match status" value="1"/>
</dbReference>
<evidence type="ECO:0000256" key="8">
    <source>
        <dbReference type="HAMAP-Rule" id="MF_00260"/>
    </source>
</evidence>
<comment type="function">
    <text evidence="1 8">Tetrapolymerization of the monopyrrole PBG into the hydroxymethylbilane pre-uroporphyrinogen in several discrete steps.</text>
</comment>
<evidence type="ECO:0000256" key="3">
    <source>
        <dbReference type="ARBA" id="ARBA00005638"/>
    </source>
</evidence>